<evidence type="ECO:0000313" key="3">
    <source>
        <dbReference type="EMBL" id="TIA33249.1"/>
    </source>
</evidence>
<evidence type="ECO:0000313" key="4">
    <source>
        <dbReference type="Proteomes" id="UP000308724"/>
    </source>
</evidence>
<evidence type="ECO:0000256" key="1">
    <source>
        <dbReference type="SAM" id="MobiDB-lite"/>
    </source>
</evidence>
<name>A0A4T0BG99_AURPU</name>
<keyword evidence="2" id="KW-0732">Signal</keyword>
<reference evidence="3 4" key="1">
    <citation type="submission" date="2018-10" db="EMBL/GenBank/DDBJ databases">
        <title>Fifty Aureobasidium pullulans genomes reveal a recombining polyextremotolerant generalist.</title>
        <authorList>
            <person name="Gostincar C."/>
            <person name="Turk M."/>
            <person name="Zajc J."/>
            <person name="Gunde-Cimerman N."/>
        </authorList>
    </citation>
    <scope>NUCLEOTIDE SEQUENCE [LARGE SCALE GENOMIC DNA]</scope>
    <source>
        <strain evidence="3 4">EXF-1645</strain>
    </source>
</reference>
<feature type="signal peptide" evidence="2">
    <location>
        <begin position="1"/>
        <end position="20"/>
    </location>
</feature>
<dbReference type="EMBL" id="QZBZ01000202">
    <property type="protein sequence ID" value="TIA33249.1"/>
    <property type="molecule type" value="Genomic_DNA"/>
</dbReference>
<feature type="region of interest" description="Disordered" evidence="1">
    <location>
        <begin position="153"/>
        <end position="232"/>
    </location>
</feature>
<feature type="chain" id="PRO_5020515648" evidence="2">
    <location>
        <begin position="21"/>
        <end position="266"/>
    </location>
</feature>
<protein>
    <submittedName>
        <fullName evidence="3">Uncharacterized protein</fullName>
    </submittedName>
</protein>
<gene>
    <name evidence="3" type="ORF">D6C78_07669</name>
</gene>
<feature type="compositionally biased region" description="Low complexity" evidence="1">
    <location>
        <begin position="198"/>
        <end position="232"/>
    </location>
</feature>
<feature type="compositionally biased region" description="Gly residues" evidence="1">
    <location>
        <begin position="154"/>
        <end position="174"/>
    </location>
</feature>
<dbReference type="AlphaFoldDB" id="A0A4T0BG99"/>
<sequence>MKSTVTSVGILLYLARASQALLSGNGTVTVTSFLPAITVSSCPPSGIAPSQVAPVSSSGMANTPVYTTVLTQPCPSGFVPVTYTVTGQPTNVPPGFTTGVAVVNSKTELVTYPTASASEYMQSSYISTISTGGGVASGNSGSGTTAVTPSAVGGNAGLGSSQGGPLGAANGGPGPASSHGIAASNAGSPSAISSGATVPSGAAGSGVDVSSAGGSPTTQPKASSNSTMPASTSSMAVFTGGASTGRVSVSNVGPILAVLFAGAVLI</sequence>
<dbReference type="Proteomes" id="UP000308724">
    <property type="component" value="Unassembled WGS sequence"/>
</dbReference>
<accession>A0A4T0BG99</accession>
<proteinExistence type="predicted"/>
<feature type="compositionally biased region" description="Polar residues" evidence="1">
    <location>
        <begin position="185"/>
        <end position="197"/>
    </location>
</feature>
<evidence type="ECO:0000256" key="2">
    <source>
        <dbReference type="SAM" id="SignalP"/>
    </source>
</evidence>
<comment type="caution">
    <text evidence="3">The sequence shown here is derived from an EMBL/GenBank/DDBJ whole genome shotgun (WGS) entry which is preliminary data.</text>
</comment>
<organism evidence="3 4">
    <name type="scientific">Aureobasidium pullulans</name>
    <name type="common">Black yeast</name>
    <name type="synonym">Pullularia pullulans</name>
    <dbReference type="NCBI Taxonomy" id="5580"/>
    <lineage>
        <taxon>Eukaryota</taxon>
        <taxon>Fungi</taxon>
        <taxon>Dikarya</taxon>
        <taxon>Ascomycota</taxon>
        <taxon>Pezizomycotina</taxon>
        <taxon>Dothideomycetes</taxon>
        <taxon>Dothideomycetidae</taxon>
        <taxon>Dothideales</taxon>
        <taxon>Saccotheciaceae</taxon>
        <taxon>Aureobasidium</taxon>
    </lineage>
</organism>